<organism evidence="3 4">
    <name type="scientific">Acanthocheilonema viteae</name>
    <name type="common">Filarial nematode worm</name>
    <name type="synonym">Dipetalonema viteae</name>
    <dbReference type="NCBI Taxonomy" id="6277"/>
    <lineage>
        <taxon>Eukaryota</taxon>
        <taxon>Metazoa</taxon>
        <taxon>Ecdysozoa</taxon>
        <taxon>Nematoda</taxon>
        <taxon>Chromadorea</taxon>
        <taxon>Rhabditida</taxon>
        <taxon>Spirurina</taxon>
        <taxon>Spiruromorpha</taxon>
        <taxon>Filarioidea</taxon>
        <taxon>Onchocercidae</taxon>
        <taxon>Acanthocheilonema</taxon>
    </lineage>
</organism>
<evidence type="ECO:0000259" key="2">
    <source>
        <dbReference type="PROSITE" id="PS50106"/>
    </source>
</evidence>
<sequence>QTAVPKSHLKTVDIQFEDKPGAAYQPSNIDRNNTKMGSQNGIGEVIDVKINLNNDDGNDTRKHFGFTVTGGKDKNAPVKIDAVIVGTPADQAGLQVSYRLIF</sequence>
<dbReference type="Gene3D" id="2.30.42.10">
    <property type="match status" value="1"/>
</dbReference>
<evidence type="ECO:0000256" key="1">
    <source>
        <dbReference type="SAM" id="MobiDB-lite"/>
    </source>
</evidence>
<feature type="region of interest" description="Disordered" evidence="1">
    <location>
        <begin position="21"/>
        <end position="40"/>
    </location>
</feature>
<dbReference type="STRING" id="6277.A0A498SPJ2"/>
<dbReference type="EMBL" id="UPTC01006354">
    <property type="protein sequence ID" value="VBB35539.1"/>
    <property type="molecule type" value="Genomic_DNA"/>
</dbReference>
<dbReference type="SUPFAM" id="SSF50156">
    <property type="entry name" value="PDZ domain-like"/>
    <property type="match status" value="1"/>
</dbReference>
<dbReference type="Proteomes" id="UP000276991">
    <property type="component" value="Unassembled WGS sequence"/>
</dbReference>
<dbReference type="InterPro" id="IPR036034">
    <property type="entry name" value="PDZ_sf"/>
</dbReference>
<protein>
    <recommendedName>
        <fullName evidence="2">PDZ domain-containing protein</fullName>
    </recommendedName>
</protein>
<evidence type="ECO:0000313" key="4">
    <source>
        <dbReference type="Proteomes" id="UP000276991"/>
    </source>
</evidence>
<proteinExistence type="predicted"/>
<reference evidence="3 4" key="1">
    <citation type="submission" date="2018-08" db="EMBL/GenBank/DDBJ databases">
        <authorList>
            <person name="Laetsch R D."/>
            <person name="Stevens L."/>
            <person name="Kumar S."/>
            <person name="Blaxter L. M."/>
        </authorList>
    </citation>
    <scope>NUCLEOTIDE SEQUENCE [LARGE SCALE GENOMIC DNA]</scope>
</reference>
<dbReference type="InterPro" id="IPR001478">
    <property type="entry name" value="PDZ"/>
</dbReference>
<gene>
    <name evidence="3" type="ORF">NAV_LOCUS10330</name>
</gene>
<dbReference type="OrthoDB" id="15627at2759"/>
<feature type="domain" description="PDZ" evidence="2">
    <location>
        <begin position="49"/>
        <end position="102"/>
    </location>
</feature>
<dbReference type="AlphaFoldDB" id="A0A498SPJ2"/>
<feature type="compositionally biased region" description="Polar residues" evidence="1">
    <location>
        <begin position="25"/>
        <end position="40"/>
    </location>
</feature>
<name>A0A498SPJ2_ACAVI</name>
<evidence type="ECO:0000313" key="3">
    <source>
        <dbReference type="EMBL" id="VBB35539.1"/>
    </source>
</evidence>
<keyword evidence="4" id="KW-1185">Reference proteome</keyword>
<feature type="non-terminal residue" evidence="3">
    <location>
        <position position="1"/>
    </location>
</feature>
<accession>A0A498SPJ2</accession>
<dbReference type="PROSITE" id="PS50106">
    <property type="entry name" value="PDZ"/>
    <property type="match status" value="1"/>
</dbReference>